<evidence type="ECO:0000256" key="3">
    <source>
        <dbReference type="ARBA" id="ARBA00022840"/>
    </source>
</evidence>
<proteinExistence type="predicted"/>
<dbReference type="InterPro" id="IPR040570">
    <property type="entry name" value="LAL_C2"/>
</dbReference>
<keyword evidence="3 4" id="KW-0067">ATP-binding</keyword>
<dbReference type="InterPro" id="IPR013815">
    <property type="entry name" value="ATP_grasp_subdomain_1"/>
</dbReference>
<evidence type="ECO:0000256" key="4">
    <source>
        <dbReference type="PROSITE-ProRule" id="PRU00409"/>
    </source>
</evidence>
<dbReference type="PROSITE" id="PS50975">
    <property type="entry name" value="ATP_GRASP"/>
    <property type="match status" value="1"/>
</dbReference>
<reference evidence="6 7" key="1">
    <citation type="submission" date="2019-11" db="EMBL/GenBank/DDBJ databases">
        <title>Draft genome sequence of Blautia luti DSM 14534T, isolated from human stool.</title>
        <authorList>
            <person name="Ortiz R."/>
            <person name="Melis-Arcos F."/>
            <person name="Covarrubias P."/>
            <person name="Cardenas J.P."/>
            <person name="Perez-Donoso J."/>
            <person name="Almonacid D."/>
        </authorList>
    </citation>
    <scope>NUCLEOTIDE SEQUENCE [LARGE SCALE GENOMIC DNA]</scope>
    <source>
        <strain evidence="6 7">DSM 14534</strain>
    </source>
</reference>
<dbReference type="PANTHER" id="PTHR43585">
    <property type="entry name" value="FUMIPYRROLE BIOSYNTHESIS PROTEIN C"/>
    <property type="match status" value="1"/>
</dbReference>
<feature type="domain" description="ATP-grasp" evidence="5">
    <location>
        <begin position="107"/>
        <end position="299"/>
    </location>
</feature>
<name>A0A844GK48_9FIRM</name>
<dbReference type="GO" id="GO:0005524">
    <property type="term" value="F:ATP binding"/>
    <property type="evidence" value="ECO:0007669"/>
    <property type="project" value="UniProtKB-UniRule"/>
</dbReference>
<dbReference type="Pfam" id="PF18603">
    <property type="entry name" value="LAL_C2"/>
    <property type="match status" value="1"/>
</dbReference>
<comment type="caution">
    <text evidence="6">The sequence shown here is derived from an EMBL/GenBank/DDBJ whole genome shotgun (WGS) entry which is preliminary data.</text>
</comment>
<dbReference type="AlphaFoldDB" id="A0A844GK48"/>
<protein>
    <submittedName>
        <fullName evidence="6">ATP-grasp domain-containing protein</fullName>
    </submittedName>
</protein>
<evidence type="ECO:0000313" key="7">
    <source>
        <dbReference type="Proteomes" id="UP000437824"/>
    </source>
</evidence>
<dbReference type="SUPFAM" id="SSF56059">
    <property type="entry name" value="Glutathione synthetase ATP-binding domain-like"/>
    <property type="match status" value="1"/>
</dbReference>
<keyword evidence="2 4" id="KW-0547">Nucleotide-binding</keyword>
<accession>A0A844GK48</accession>
<dbReference type="InterPro" id="IPR052032">
    <property type="entry name" value="ATP-dep_AA_Ligase"/>
</dbReference>
<dbReference type="GO" id="GO:0046872">
    <property type="term" value="F:metal ion binding"/>
    <property type="evidence" value="ECO:0007669"/>
    <property type="project" value="InterPro"/>
</dbReference>
<sequence length="394" mass="43413">MKKLMILGASYSQLPLINKAREMGIYTIAASTPGDWPGFDAADESAFVDISDPEAILAQARRQQIHGITTCCLDTGVPAIGTVCEKMGLRGPSEKAARTASNKYKMKEAFREAGVQTARHICIHNREELVHALDELNFPVVVKAVDLMGSRGIFRCNTRQEALDNYEKTMEATRQEYCLIEEFIEGTLFGAEAMMKDGKLVYCMIDNTESFISAVPTPVGHSIPFEGGQTLELQAQEQVQAAIEAVGLDNCPVNCDLIHKEGKVYVIEITGRAGATCLPEQIGLYYGINYYEAIIRLAMDMEVESLFAQPPCTASISHTLMSDRDGTVKAINNCNEQTEDIVDLSFNVEPGEMIHAYRNGRDRLGQVIVKGSSLPVCRARLAEVLAKIEIEFEE</sequence>
<evidence type="ECO:0000256" key="2">
    <source>
        <dbReference type="ARBA" id="ARBA00022741"/>
    </source>
</evidence>
<dbReference type="Proteomes" id="UP000437824">
    <property type="component" value="Unassembled WGS sequence"/>
</dbReference>
<dbReference type="SMART" id="SM01209">
    <property type="entry name" value="GARS_A"/>
    <property type="match status" value="1"/>
</dbReference>
<dbReference type="GO" id="GO:0016874">
    <property type="term" value="F:ligase activity"/>
    <property type="evidence" value="ECO:0007669"/>
    <property type="project" value="UniProtKB-KW"/>
</dbReference>
<dbReference type="PANTHER" id="PTHR43585:SF2">
    <property type="entry name" value="ATP-GRASP ENZYME FSQD"/>
    <property type="match status" value="1"/>
</dbReference>
<dbReference type="Gene3D" id="3.30.1490.20">
    <property type="entry name" value="ATP-grasp fold, A domain"/>
    <property type="match status" value="1"/>
</dbReference>
<dbReference type="InterPro" id="IPR011761">
    <property type="entry name" value="ATP-grasp"/>
</dbReference>
<gene>
    <name evidence="6" type="ORF">GKZ57_09700</name>
</gene>
<dbReference type="EMBL" id="WMBC01000007">
    <property type="protein sequence ID" value="MTD61532.1"/>
    <property type="molecule type" value="Genomic_DNA"/>
</dbReference>
<organism evidence="6 7">
    <name type="scientific">Blautia luti DSM 14534 = JCM 17040</name>
    <dbReference type="NCBI Taxonomy" id="649762"/>
    <lineage>
        <taxon>Bacteria</taxon>
        <taxon>Bacillati</taxon>
        <taxon>Bacillota</taxon>
        <taxon>Clostridia</taxon>
        <taxon>Lachnospirales</taxon>
        <taxon>Lachnospiraceae</taxon>
        <taxon>Blautia</taxon>
    </lineage>
</organism>
<evidence type="ECO:0000313" key="6">
    <source>
        <dbReference type="EMBL" id="MTD61532.1"/>
    </source>
</evidence>
<dbReference type="Gene3D" id="3.40.50.20">
    <property type="match status" value="1"/>
</dbReference>
<evidence type="ECO:0000259" key="5">
    <source>
        <dbReference type="PROSITE" id="PS50975"/>
    </source>
</evidence>
<keyword evidence="1" id="KW-0436">Ligase</keyword>
<evidence type="ECO:0000256" key="1">
    <source>
        <dbReference type="ARBA" id="ARBA00022598"/>
    </source>
</evidence>
<dbReference type="Gene3D" id="3.30.470.20">
    <property type="entry name" value="ATP-grasp fold, B domain"/>
    <property type="match status" value="1"/>
</dbReference>
<dbReference type="Pfam" id="PF13535">
    <property type="entry name" value="ATP-grasp_4"/>
    <property type="match status" value="1"/>
</dbReference>
<dbReference type="RefSeq" id="WP_154780405.1">
    <property type="nucleotide sequence ID" value="NZ_WMBC01000007.1"/>
</dbReference>